<dbReference type="KEGG" id="pmc:P9515_14401"/>
<dbReference type="EMBL" id="CP000552">
    <property type="protein sequence ID" value="ABM72647.1"/>
    <property type="molecule type" value="Genomic_DNA"/>
</dbReference>
<dbReference type="NCBIfam" id="TIGR03792">
    <property type="entry name" value="TIGR03792 family protein"/>
    <property type="match status" value="1"/>
</dbReference>
<dbReference type="OrthoDB" id="531457at2"/>
<name>A2BXY6_PROM5</name>
<reference evidence="1 2" key="1">
    <citation type="journal article" date="2007" name="PLoS Genet.">
        <title>Patterns and implications of gene gain and loss in the evolution of Prochlorococcus.</title>
        <authorList>
            <person name="Kettler G.C."/>
            <person name="Martiny A.C."/>
            <person name="Huang K."/>
            <person name="Zucker J."/>
            <person name="Coleman M.L."/>
            <person name="Rodrigue S."/>
            <person name="Chen F."/>
            <person name="Lapidus A."/>
            <person name="Ferriera S."/>
            <person name="Johnson J."/>
            <person name="Steglich C."/>
            <person name="Church G.M."/>
            <person name="Richardson P."/>
            <person name="Chisholm S.W."/>
        </authorList>
    </citation>
    <scope>NUCLEOTIDE SEQUENCE [LARGE SCALE GENOMIC DNA]</scope>
    <source>
        <strain evidence="1 2">MIT 9515</strain>
    </source>
</reference>
<dbReference type="Proteomes" id="UP000001589">
    <property type="component" value="Chromosome"/>
</dbReference>
<dbReference type="GeneID" id="60202074"/>
<accession>A2BXY6</accession>
<evidence type="ECO:0000313" key="2">
    <source>
        <dbReference type="Proteomes" id="UP000001589"/>
    </source>
</evidence>
<dbReference type="InterPro" id="IPR011008">
    <property type="entry name" value="Dimeric_a/b-barrel"/>
</dbReference>
<dbReference type="STRING" id="167542.P9515_14401"/>
<dbReference type="InterPro" id="IPR022512">
    <property type="entry name" value="CHP03792"/>
</dbReference>
<gene>
    <name evidence="1" type="ordered locus">P9515_14401</name>
</gene>
<dbReference type="AlphaFoldDB" id="A2BXY6"/>
<dbReference type="SUPFAM" id="SSF54909">
    <property type="entry name" value="Dimeric alpha+beta barrel"/>
    <property type="match status" value="1"/>
</dbReference>
<dbReference type="eggNOG" id="COG2329">
    <property type="taxonomic scope" value="Bacteria"/>
</dbReference>
<evidence type="ECO:0008006" key="3">
    <source>
        <dbReference type="Google" id="ProtNLM"/>
    </source>
</evidence>
<organism evidence="1 2">
    <name type="scientific">Prochlorococcus marinus (strain MIT 9515)</name>
    <dbReference type="NCBI Taxonomy" id="167542"/>
    <lineage>
        <taxon>Bacteria</taxon>
        <taxon>Bacillati</taxon>
        <taxon>Cyanobacteriota</taxon>
        <taxon>Cyanophyceae</taxon>
        <taxon>Synechococcales</taxon>
        <taxon>Prochlorococcaceae</taxon>
        <taxon>Prochlorococcus</taxon>
    </lineage>
</organism>
<proteinExistence type="predicted"/>
<sequence length="148" mass="17773">MKINFKIKEKIKNLTFLFICLFIFLSQINSPILKALPMDTYQSELVTEELRLKIPSEFKKIWLQAEKEVWEPWLSIQEGFLGRQIFWNKEKEEALILVNWENKKLWKSISMNEVNEIQEKFEENVKTSLNINFNPFQLIYEGELIKQG</sequence>
<evidence type="ECO:0000313" key="1">
    <source>
        <dbReference type="EMBL" id="ABM72647.1"/>
    </source>
</evidence>
<dbReference type="RefSeq" id="WP_011820744.1">
    <property type="nucleotide sequence ID" value="NC_008817.1"/>
</dbReference>
<dbReference type="HOGENOM" id="CLU_135081_0_0_3"/>
<protein>
    <recommendedName>
        <fullName evidence="3">TIGR03792 family protein</fullName>
    </recommendedName>
</protein>